<dbReference type="InterPro" id="IPR027417">
    <property type="entry name" value="P-loop_NTPase"/>
</dbReference>
<evidence type="ECO:0000256" key="5">
    <source>
        <dbReference type="ARBA" id="ARBA00022840"/>
    </source>
</evidence>
<keyword evidence="2" id="KW-0547">Nucleotide-binding</keyword>
<dbReference type="PROSITE" id="PS51194">
    <property type="entry name" value="HELICASE_CTER"/>
    <property type="match status" value="1"/>
</dbReference>
<dbReference type="InterPro" id="IPR011709">
    <property type="entry name" value="DEAD-box_helicase_OB_fold"/>
</dbReference>
<dbReference type="GO" id="GO:0005730">
    <property type="term" value="C:nucleolus"/>
    <property type="evidence" value="ECO:0007669"/>
    <property type="project" value="UniProtKB-ARBA"/>
</dbReference>
<dbReference type="InterPro" id="IPR011545">
    <property type="entry name" value="DEAD/DEAH_box_helicase_dom"/>
</dbReference>
<gene>
    <name evidence="11" type="ORF">CONCODRAFT_10315</name>
</gene>
<evidence type="ECO:0000259" key="9">
    <source>
        <dbReference type="PROSITE" id="PS51192"/>
    </source>
</evidence>
<dbReference type="GO" id="GO:0005524">
    <property type="term" value="F:ATP binding"/>
    <property type="evidence" value="ECO:0007669"/>
    <property type="project" value="UniProtKB-KW"/>
</dbReference>
<evidence type="ECO:0000259" key="10">
    <source>
        <dbReference type="PROSITE" id="PS51194"/>
    </source>
</evidence>
<accession>A0A137NXR6</accession>
<feature type="domain" description="Helicase ATP-binding" evidence="9">
    <location>
        <begin position="61"/>
        <end position="229"/>
    </location>
</feature>
<proteinExistence type="predicted"/>
<comment type="catalytic activity">
    <reaction evidence="6">
        <text>ATP + H2O = ADP + phosphate + H(+)</text>
        <dbReference type="Rhea" id="RHEA:13065"/>
        <dbReference type="ChEBI" id="CHEBI:15377"/>
        <dbReference type="ChEBI" id="CHEBI:15378"/>
        <dbReference type="ChEBI" id="CHEBI:30616"/>
        <dbReference type="ChEBI" id="CHEBI:43474"/>
        <dbReference type="ChEBI" id="CHEBI:456216"/>
        <dbReference type="EC" id="3.6.4.13"/>
    </reaction>
</comment>
<feature type="region of interest" description="Disordered" evidence="8">
    <location>
        <begin position="1"/>
        <end position="26"/>
    </location>
</feature>
<keyword evidence="3 11" id="KW-0378">Hydrolase</keyword>
<dbReference type="InterPro" id="IPR002464">
    <property type="entry name" value="DNA/RNA_helicase_DEAH_CS"/>
</dbReference>
<keyword evidence="7" id="KW-0175">Coiled coil</keyword>
<evidence type="ECO:0000256" key="3">
    <source>
        <dbReference type="ARBA" id="ARBA00022801"/>
    </source>
</evidence>
<dbReference type="GO" id="GO:0003725">
    <property type="term" value="F:double-stranded RNA binding"/>
    <property type="evidence" value="ECO:0007669"/>
    <property type="project" value="TreeGrafter"/>
</dbReference>
<evidence type="ECO:0000313" key="11">
    <source>
        <dbReference type="EMBL" id="KXN67586.1"/>
    </source>
</evidence>
<dbReference type="GO" id="GO:0045943">
    <property type="term" value="P:positive regulation of transcription by RNA polymerase I"/>
    <property type="evidence" value="ECO:0007669"/>
    <property type="project" value="TreeGrafter"/>
</dbReference>
<dbReference type="CDD" id="cd17978">
    <property type="entry name" value="DEXHc_DHX33"/>
    <property type="match status" value="1"/>
</dbReference>
<dbReference type="STRING" id="796925.A0A137NXR6"/>
<dbReference type="GO" id="GO:0016787">
    <property type="term" value="F:hydrolase activity"/>
    <property type="evidence" value="ECO:0007669"/>
    <property type="project" value="UniProtKB-KW"/>
</dbReference>
<dbReference type="Pfam" id="PF00271">
    <property type="entry name" value="Helicase_C"/>
    <property type="match status" value="1"/>
</dbReference>
<dbReference type="Pfam" id="PF21010">
    <property type="entry name" value="HA2_C"/>
    <property type="match status" value="1"/>
</dbReference>
<dbReference type="PROSITE" id="PS00690">
    <property type="entry name" value="DEAH_ATP_HELICASE"/>
    <property type="match status" value="1"/>
</dbReference>
<dbReference type="SUPFAM" id="SSF52540">
    <property type="entry name" value="P-loop containing nucleoside triphosphate hydrolases"/>
    <property type="match status" value="1"/>
</dbReference>
<protein>
    <recommendedName>
        <fullName evidence="1">RNA helicase</fullName>
        <ecNumber evidence="1">3.6.4.13</ecNumber>
    </recommendedName>
</protein>
<dbReference type="InterPro" id="IPR007502">
    <property type="entry name" value="Helicase-assoc_dom"/>
</dbReference>
<evidence type="ECO:0000256" key="8">
    <source>
        <dbReference type="SAM" id="MobiDB-lite"/>
    </source>
</evidence>
<dbReference type="Pfam" id="PF04408">
    <property type="entry name" value="WHD_HA2"/>
    <property type="match status" value="1"/>
</dbReference>
<dbReference type="Gene3D" id="1.20.120.1080">
    <property type="match status" value="1"/>
</dbReference>
<dbReference type="GO" id="GO:1990904">
    <property type="term" value="C:ribonucleoprotein complex"/>
    <property type="evidence" value="ECO:0007669"/>
    <property type="project" value="UniProtKB-ARBA"/>
</dbReference>
<dbReference type="SMART" id="SM00487">
    <property type="entry name" value="DEXDc"/>
    <property type="match status" value="1"/>
</dbReference>
<organism evidence="11 12">
    <name type="scientific">Conidiobolus coronatus (strain ATCC 28846 / CBS 209.66 / NRRL 28638)</name>
    <name type="common">Delacroixia coronata</name>
    <dbReference type="NCBI Taxonomy" id="796925"/>
    <lineage>
        <taxon>Eukaryota</taxon>
        <taxon>Fungi</taxon>
        <taxon>Fungi incertae sedis</taxon>
        <taxon>Zoopagomycota</taxon>
        <taxon>Entomophthoromycotina</taxon>
        <taxon>Entomophthoromycetes</taxon>
        <taxon>Entomophthorales</taxon>
        <taxon>Ancylistaceae</taxon>
        <taxon>Conidiobolus</taxon>
    </lineage>
</organism>
<evidence type="ECO:0000256" key="7">
    <source>
        <dbReference type="SAM" id="Coils"/>
    </source>
</evidence>
<dbReference type="PANTHER" id="PTHR18934:SF118">
    <property type="entry name" value="ATP-DEPENDENT RNA HELICASE DHX33"/>
    <property type="match status" value="1"/>
</dbReference>
<evidence type="ECO:0000256" key="2">
    <source>
        <dbReference type="ARBA" id="ARBA00022741"/>
    </source>
</evidence>
<dbReference type="EMBL" id="KQ964626">
    <property type="protein sequence ID" value="KXN67586.1"/>
    <property type="molecule type" value="Genomic_DNA"/>
</dbReference>
<keyword evidence="4" id="KW-0347">Helicase</keyword>
<dbReference type="InterPro" id="IPR014001">
    <property type="entry name" value="Helicase_ATP-bd"/>
</dbReference>
<dbReference type="GO" id="GO:0003724">
    <property type="term" value="F:RNA helicase activity"/>
    <property type="evidence" value="ECO:0007669"/>
    <property type="project" value="UniProtKB-EC"/>
</dbReference>
<sequence>MTKNKPKHINFQDESDSDFEADAQPAKQQEEYDQNYLIEQKQKLMGFRKNLPIYSGRSKIIEYIRKNEVTIIVGETGSGKTTQIPQYLLEDKFIQGNRAIAVTQPRKVAAVSLAGRVAQEAGSSVGDLVGYSVRFDNCCSEKTRIKYVTDGMLLRESLMDPNFDQYSVIILDEAHERTLRTDVLLGLCKEALQKRKKTKNPLKLVVMSATLQADKFSDFFNNAPILWVEGRTFPVKMMYTVTPYPDYLDACILTVFQIHLTQPLGDILVFLTGQEEIESLEKAIKEYTEKLPSSTTKLVVATLFANLPSQQQQQTLTPLPKGQRKVILSTNIAETSLTIPNVKYIIDPGLAKVRGFDSNVGIESLLVQPISQSGAQQRAGRAGREAAGTCYRLYTEDTFKSMSVEDIPEIQRCNLAFAVLTLKAFGIKDILKFPFMTPPARKGLILALEHLYSLNALDNKGELTQLGRDMSSFPLEPRFAKILLESKKFGCTDPILSILSLLSVDNLFYSNSENREQAQEAKKKFINTTGDHLTYLNLYKSYKSHNGSAAWCKKNYVNKRSMNYVDEIKNQLVGHCERLGIDPKTTTDDSQTILQCLLTGNFMNTALLQPDGTYRSVLGKQKVNIHPMSTIFTKKPEAVMYNELIFTTKHYMRGISVIVPQWIVQSAPHYLGKKSN</sequence>
<evidence type="ECO:0000256" key="4">
    <source>
        <dbReference type="ARBA" id="ARBA00022806"/>
    </source>
</evidence>
<dbReference type="FunFam" id="3.40.50.300:FF:000145">
    <property type="entry name" value="probable ATP-dependent RNA helicase DHX40"/>
    <property type="match status" value="1"/>
</dbReference>
<dbReference type="InterPro" id="IPR048333">
    <property type="entry name" value="HA2_WH"/>
</dbReference>
<dbReference type="OrthoDB" id="10253254at2759"/>
<dbReference type="Proteomes" id="UP000070444">
    <property type="component" value="Unassembled WGS sequence"/>
</dbReference>
<feature type="domain" description="Helicase C-terminal" evidence="10">
    <location>
        <begin position="247"/>
        <end position="426"/>
    </location>
</feature>
<evidence type="ECO:0000256" key="6">
    <source>
        <dbReference type="ARBA" id="ARBA00047984"/>
    </source>
</evidence>
<dbReference type="Pfam" id="PF00270">
    <property type="entry name" value="DEAD"/>
    <property type="match status" value="1"/>
</dbReference>
<evidence type="ECO:0000256" key="1">
    <source>
        <dbReference type="ARBA" id="ARBA00012552"/>
    </source>
</evidence>
<dbReference type="PROSITE" id="PS51192">
    <property type="entry name" value="HELICASE_ATP_BIND_1"/>
    <property type="match status" value="1"/>
</dbReference>
<reference evidence="11 12" key="1">
    <citation type="journal article" date="2015" name="Genome Biol. Evol.">
        <title>Phylogenomic analyses indicate that early fungi evolved digesting cell walls of algal ancestors of land plants.</title>
        <authorList>
            <person name="Chang Y."/>
            <person name="Wang S."/>
            <person name="Sekimoto S."/>
            <person name="Aerts A.L."/>
            <person name="Choi C."/>
            <person name="Clum A."/>
            <person name="LaButti K.M."/>
            <person name="Lindquist E.A."/>
            <person name="Yee Ngan C."/>
            <person name="Ohm R.A."/>
            <person name="Salamov A.A."/>
            <person name="Grigoriev I.V."/>
            <person name="Spatafora J.W."/>
            <person name="Berbee M.L."/>
        </authorList>
    </citation>
    <scope>NUCLEOTIDE SEQUENCE [LARGE SCALE GENOMIC DNA]</scope>
    <source>
        <strain evidence="11 12">NRRL 28638</strain>
    </source>
</reference>
<name>A0A137NXR6_CONC2</name>
<feature type="coiled-coil region" evidence="7">
    <location>
        <begin position="270"/>
        <end position="297"/>
    </location>
</feature>
<dbReference type="SMART" id="SM00490">
    <property type="entry name" value="HELICc"/>
    <property type="match status" value="1"/>
</dbReference>
<dbReference type="InterPro" id="IPR001650">
    <property type="entry name" value="Helicase_C-like"/>
</dbReference>
<dbReference type="CDD" id="cd18791">
    <property type="entry name" value="SF2_C_RHA"/>
    <property type="match status" value="1"/>
</dbReference>
<keyword evidence="12" id="KW-1185">Reference proteome</keyword>
<dbReference type="PANTHER" id="PTHR18934">
    <property type="entry name" value="ATP-DEPENDENT RNA HELICASE"/>
    <property type="match status" value="1"/>
</dbReference>
<dbReference type="Pfam" id="PF07717">
    <property type="entry name" value="OB_NTP_bind"/>
    <property type="match status" value="1"/>
</dbReference>
<dbReference type="Gene3D" id="3.40.50.300">
    <property type="entry name" value="P-loop containing nucleotide triphosphate hydrolases"/>
    <property type="match status" value="2"/>
</dbReference>
<keyword evidence="5" id="KW-0067">ATP-binding</keyword>
<dbReference type="AlphaFoldDB" id="A0A137NXR6"/>
<evidence type="ECO:0000313" key="12">
    <source>
        <dbReference type="Proteomes" id="UP000070444"/>
    </source>
</evidence>
<dbReference type="EC" id="3.6.4.13" evidence="1"/>
<dbReference type="OMA" id="CHENFLH"/>
<dbReference type="SMART" id="SM00847">
    <property type="entry name" value="HA2"/>
    <property type="match status" value="1"/>
</dbReference>
<dbReference type="FunFam" id="3.40.50.300:FF:000750">
    <property type="entry name" value="Putative ATP-dependent RNA helicase DHX33"/>
    <property type="match status" value="1"/>
</dbReference>